<comment type="similarity">
    <text evidence="2">Belongs to the cation diffusion facilitator (CDF) transporter (TC 2.A.4) family. FieF subfamily.</text>
</comment>
<comment type="catalytic activity">
    <reaction evidence="10">
        <text>Fe(2+)(in) + H(+)(out) = Fe(2+)(out) + H(+)(in)</text>
        <dbReference type="Rhea" id="RHEA:29439"/>
        <dbReference type="ChEBI" id="CHEBI:15378"/>
        <dbReference type="ChEBI" id="CHEBI:29033"/>
    </reaction>
</comment>
<dbReference type="Pfam" id="PF16916">
    <property type="entry name" value="ZT_dimer"/>
    <property type="match status" value="1"/>
</dbReference>
<dbReference type="EMBL" id="LR217737">
    <property type="protein sequence ID" value="VFP87193.1"/>
    <property type="molecule type" value="Genomic_DNA"/>
</dbReference>
<keyword evidence="5" id="KW-0410">Iron transport</keyword>
<dbReference type="GO" id="GO:0015093">
    <property type="term" value="F:ferrous iron transmembrane transporter activity"/>
    <property type="evidence" value="ECO:0007669"/>
    <property type="project" value="TreeGrafter"/>
</dbReference>
<evidence type="ECO:0000256" key="5">
    <source>
        <dbReference type="ARBA" id="ARBA00022496"/>
    </source>
</evidence>
<keyword evidence="7" id="KW-0862">Zinc</keyword>
<dbReference type="AlphaFoldDB" id="A0A803FSV5"/>
<comment type="subcellular location">
    <subcellularLocation>
        <location evidence="1">Cell membrane</location>
        <topology evidence="1">Multi-pass membrane protein</topology>
    </subcellularLocation>
</comment>
<dbReference type="InterPro" id="IPR036837">
    <property type="entry name" value="Cation_efflux_CTD_sf"/>
</dbReference>
<dbReference type="FunFam" id="1.20.1510.10:FF:000001">
    <property type="entry name" value="Ferrous-iron efflux pump FieF"/>
    <property type="match status" value="1"/>
</dbReference>
<dbReference type="FunFam" id="3.30.70.1350:FF:000002">
    <property type="entry name" value="Ferrous-iron efflux pump FieF"/>
    <property type="match status" value="1"/>
</dbReference>
<feature type="domain" description="Cation efflux protein transmembrane" evidence="16">
    <location>
        <begin position="14"/>
        <end position="206"/>
    </location>
</feature>
<evidence type="ECO:0000256" key="13">
    <source>
        <dbReference type="ARBA" id="ARBA00062926"/>
    </source>
</evidence>
<accession>A0A803FSV5</accession>
<comment type="subunit">
    <text evidence="13">Homodimer. The subunits are held together in a parallel orientation through zinc binding at the interface of the cytoplasmic domains.</text>
</comment>
<feature type="transmembrane region" description="Helical" evidence="15">
    <location>
        <begin position="39"/>
        <end position="60"/>
    </location>
</feature>
<evidence type="ECO:0000256" key="3">
    <source>
        <dbReference type="ARBA" id="ARBA00022448"/>
    </source>
</evidence>
<evidence type="ECO:0000256" key="11">
    <source>
        <dbReference type="ARBA" id="ARBA00047695"/>
    </source>
</evidence>
<dbReference type="InterPro" id="IPR027470">
    <property type="entry name" value="Cation_efflux_CTD"/>
</dbReference>
<dbReference type="InterPro" id="IPR050291">
    <property type="entry name" value="CDF_Transporter"/>
</dbReference>
<gene>
    <name evidence="18" type="primary">fieF</name>
    <name evidence="18" type="ORF">ERCIPICE3303_047</name>
</gene>
<dbReference type="PANTHER" id="PTHR43840:SF41">
    <property type="entry name" value="CATION-EFFLUX PUMP FIEF"/>
    <property type="match status" value="1"/>
</dbReference>
<dbReference type="SUPFAM" id="SSF161111">
    <property type="entry name" value="Cation efflux protein transmembrane domain-like"/>
    <property type="match status" value="1"/>
</dbReference>
<dbReference type="Pfam" id="PF01545">
    <property type="entry name" value="Cation_efflux"/>
    <property type="match status" value="1"/>
</dbReference>
<dbReference type="GO" id="GO:0015086">
    <property type="term" value="F:cadmium ion transmembrane transporter activity"/>
    <property type="evidence" value="ECO:0007669"/>
    <property type="project" value="TreeGrafter"/>
</dbReference>
<proteinExistence type="inferred from homology"/>
<sequence>MNAKYARQVFAAAIAGAFLAFLLLCIKLCAWWYTGSVSMLAALVDSLVDIAASLTNLLIVRYAVQPPDAEHTFGHGKAESLAVLAQSIFICSSAFFLFFAGFHHFTSPQVLKEPLVGVVVTLISLLSTIVLVVFQRRIIRRTQSQAIRADMLHYQSDIVMNSVIFLAIALSWYGFYRADALCALYVGIWILYSSGRMAYEAIQALLDRSLPPKEYQLIIDVISMWPGICGAHDIRTRQVGPIRFIQLHLEMDDQLSLYEAHKIVDQIEKALLDTFPSSDVLIHQDPHSVVDKQRQGTFGK</sequence>
<evidence type="ECO:0000259" key="16">
    <source>
        <dbReference type="Pfam" id="PF01545"/>
    </source>
</evidence>
<comment type="catalytic activity">
    <reaction evidence="12">
        <text>Cd(2+)(in) + H(+)(out) = Cd(2+)(out) + H(+)(in)</text>
        <dbReference type="Rhea" id="RHEA:28739"/>
        <dbReference type="ChEBI" id="CHEBI:15378"/>
        <dbReference type="ChEBI" id="CHEBI:48775"/>
    </reaction>
</comment>
<reference evidence="18 19" key="1">
    <citation type="submission" date="2019-02" db="EMBL/GenBank/DDBJ databases">
        <authorList>
            <person name="Manzano-Marin A."/>
            <person name="Manzano-Marin A."/>
        </authorList>
    </citation>
    <scope>NUCLEOTIDE SEQUENCE [LARGE SCALE GENOMIC DNA]</scope>
    <source>
        <strain evidence="18 19">ErCipiceae</strain>
    </source>
</reference>
<evidence type="ECO:0000259" key="17">
    <source>
        <dbReference type="Pfam" id="PF16916"/>
    </source>
</evidence>
<dbReference type="InterPro" id="IPR002524">
    <property type="entry name" value="Cation_efflux"/>
</dbReference>
<keyword evidence="5" id="KW-0408">Iron</keyword>
<dbReference type="Gene3D" id="1.20.1510.10">
    <property type="entry name" value="Cation efflux protein transmembrane domain"/>
    <property type="match status" value="1"/>
</dbReference>
<keyword evidence="8 15" id="KW-1133">Transmembrane helix</keyword>
<keyword evidence="6 15" id="KW-0812">Transmembrane</keyword>
<evidence type="ECO:0000256" key="8">
    <source>
        <dbReference type="ARBA" id="ARBA00022989"/>
    </source>
</evidence>
<name>A0A803FSV5_9GAMM</name>
<dbReference type="Proteomes" id="UP000294289">
    <property type="component" value="Chromosome"/>
</dbReference>
<dbReference type="RefSeq" id="WP_157991267.1">
    <property type="nucleotide sequence ID" value="NZ_LR217737.1"/>
</dbReference>
<dbReference type="PANTHER" id="PTHR43840">
    <property type="entry name" value="MITOCHONDRIAL METAL TRANSPORTER 1-RELATED"/>
    <property type="match status" value="1"/>
</dbReference>
<organism evidence="18 19">
    <name type="scientific">Candidatus Erwinia haradaeae</name>
    <dbReference type="NCBI Taxonomy" id="1922217"/>
    <lineage>
        <taxon>Bacteria</taxon>
        <taxon>Pseudomonadati</taxon>
        <taxon>Pseudomonadota</taxon>
        <taxon>Gammaproteobacteria</taxon>
        <taxon>Enterobacterales</taxon>
        <taxon>Erwiniaceae</taxon>
        <taxon>Erwinia</taxon>
    </lineage>
</organism>
<dbReference type="NCBIfam" id="NF007064">
    <property type="entry name" value="PRK09509.1"/>
    <property type="match status" value="1"/>
</dbReference>
<keyword evidence="9 15" id="KW-0472">Membrane</keyword>
<evidence type="ECO:0000256" key="14">
    <source>
        <dbReference type="ARBA" id="ARBA00072262"/>
    </source>
</evidence>
<keyword evidence="7" id="KW-0864">Zinc transport</keyword>
<dbReference type="GO" id="GO:0006882">
    <property type="term" value="P:intracellular zinc ion homeostasis"/>
    <property type="evidence" value="ECO:0007669"/>
    <property type="project" value="TreeGrafter"/>
</dbReference>
<feature type="transmembrane region" description="Helical" evidence="15">
    <location>
        <begin position="114"/>
        <end position="134"/>
    </location>
</feature>
<dbReference type="OrthoDB" id="9806522at2"/>
<evidence type="ECO:0000313" key="18">
    <source>
        <dbReference type="EMBL" id="VFP87193.1"/>
    </source>
</evidence>
<feature type="domain" description="Cation efflux protein cytoplasmic" evidence="17">
    <location>
        <begin position="210"/>
        <end position="287"/>
    </location>
</feature>
<dbReference type="NCBIfam" id="TIGR01297">
    <property type="entry name" value="CDF"/>
    <property type="match status" value="1"/>
</dbReference>
<dbReference type="Gene3D" id="3.30.70.1350">
    <property type="entry name" value="Cation efflux protein, cytoplasmic domain"/>
    <property type="match status" value="1"/>
</dbReference>
<dbReference type="GO" id="GO:0005886">
    <property type="term" value="C:plasma membrane"/>
    <property type="evidence" value="ECO:0007669"/>
    <property type="project" value="UniProtKB-SubCell"/>
</dbReference>
<feature type="transmembrane region" description="Helical" evidence="15">
    <location>
        <begin position="81"/>
        <end position="102"/>
    </location>
</feature>
<keyword evidence="3" id="KW-0813">Transport</keyword>
<evidence type="ECO:0000256" key="10">
    <source>
        <dbReference type="ARBA" id="ARBA00035584"/>
    </source>
</evidence>
<evidence type="ECO:0000256" key="1">
    <source>
        <dbReference type="ARBA" id="ARBA00004651"/>
    </source>
</evidence>
<evidence type="ECO:0000256" key="2">
    <source>
        <dbReference type="ARBA" id="ARBA00010212"/>
    </source>
</evidence>
<evidence type="ECO:0000256" key="7">
    <source>
        <dbReference type="ARBA" id="ARBA00022906"/>
    </source>
</evidence>
<protein>
    <recommendedName>
        <fullName evidence="14">Cation-efflux pump FieF</fullName>
    </recommendedName>
</protein>
<evidence type="ECO:0000313" key="19">
    <source>
        <dbReference type="Proteomes" id="UP000294289"/>
    </source>
</evidence>
<evidence type="ECO:0000256" key="12">
    <source>
        <dbReference type="ARBA" id="ARBA00050984"/>
    </source>
</evidence>
<dbReference type="InterPro" id="IPR027469">
    <property type="entry name" value="Cation_efflux_TMD_sf"/>
</dbReference>
<evidence type="ECO:0000256" key="4">
    <source>
        <dbReference type="ARBA" id="ARBA00022475"/>
    </source>
</evidence>
<dbReference type="InterPro" id="IPR058533">
    <property type="entry name" value="Cation_efflux_TM"/>
</dbReference>
<keyword evidence="4" id="KW-1003">Cell membrane</keyword>
<dbReference type="GO" id="GO:0015341">
    <property type="term" value="F:zinc efflux antiporter activity"/>
    <property type="evidence" value="ECO:0007669"/>
    <property type="project" value="TreeGrafter"/>
</dbReference>
<evidence type="ECO:0000256" key="15">
    <source>
        <dbReference type="SAM" id="Phobius"/>
    </source>
</evidence>
<keyword evidence="7" id="KW-0406">Ion transport</keyword>
<feature type="transmembrane region" description="Helical" evidence="15">
    <location>
        <begin position="9"/>
        <end position="33"/>
    </location>
</feature>
<dbReference type="SUPFAM" id="SSF160240">
    <property type="entry name" value="Cation efflux protein cytoplasmic domain-like"/>
    <property type="match status" value="1"/>
</dbReference>
<comment type="catalytic activity">
    <reaction evidence="11">
        <text>Zn(2+)(in) + H(+)(out) = Zn(2+)(out) + H(+)(in)</text>
        <dbReference type="Rhea" id="RHEA:28839"/>
        <dbReference type="ChEBI" id="CHEBI:15378"/>
        <dbReference type="ChEBI" id="CHEBI:29105"/>
    </reaction>
</comment>
<evidence type="ECO:0000256" key="6">
    <source>
        <dbReference type="ARBA" id="ARBA00022692"/>
    </source>
</evidence>
<evidence type="ECO:0000256" key="9">
    <source>
        <dbReference type="ARBA" id="ARBA00023136"/>
    </source>
</evidence>
<feature type="transmembrane region" description="Helical" evidence="15">
    <location>
        <begin position="158"/>
        <end position="176"/>
    </location>
</feature>